<dbReference type="InterPro" id="IPR045051">
    <property type="entry name" value="SBT"/>
</dbReference>
<reference evidence="5 6" key="1">
    <citation type="journal article" date="2010" name="Nature">
        <title>Genome sequence of the palaeopolyploid soybean.</title>
        <authorList>
            <person name="Schmutz J."/>
            <person name="Cannon S.B."/>
            <person name="Schlueter J."/>
            <person name="Ma J."/>
            <person name="Mitros T."/>
            <person name="Nelson W."/>
            <person name="Hyten D.L."/>
            <person name="Song Q."/>
            <person name="Thelen J.J."/>
            <person name="Cheng J."/>
            <person name="Xu D."/>
            <person name="Hellsten U."/>
            <person name="May G.D."/>
            <person name="Yu Y."/>
            <person name="Sakurai T."/>
            <person name="Umezawa T."/>
            <person name="Bhattacharyya M.K."/>
            <person name="Sandhu D."/>
            <person name="Valliyodan B."/>
            <person name="Lindquist E."/>
            <person name="Peto M."/>
            <person name="Grant D."/>
            <person name="Shu S."/>
            <person name="Goodstein D."/>
            <person name="Barry K."/>
            <person name="Futrell-Griggs M."/>
            <person name="Abernathy B."/>
            <person name="Du J."/>
            <person name="Tian Z."/>
            <person name="Zhu L."/>
            <person name="Gill N."/>
            <person name="Joshi T."/>
            <person name="Libault M."/>
            <person name="Sethuraman A."/>
            <person name="Zhang X.-C."/>
            <person name="Shinozaki K."/>
            <person name="Nguyen H.T."/>
            <person name="Wing R.A."/>
            <person name="Cregan P."/>
            <person name="Specht J."/>
            <person name="Grimwood J."/>
            <person name="Rokhsar D."/>
            <person name="Stacey G."/>
            <person name="Shoemaker R.C."/>
            <person name="Jackson S.A."/>
        </authorList>
    </citation>
    <scope>NUCLEOTIDE SEQUENCE</scope>
    <source>
        <strain evidence="6">cv. Williams 82</strain>
        <tissue evidence="5">Callus</tissue>
    </source>
</reference>
<dbReference type="GO" id="GO:0004252">
    <property type="term" value="F:serine-type endopeptidase activity"/>
    <property type="evidence" value="ECO:0007669"/>
    <property type="project" value="InterPro"/>
</dbReference>
<dbReference type="GO" id="GO:0005576">
    <property type="term" value="C:extracellular region"/>
    <property type="evidence" value="ECO:0007669"/>
    <property type="project" value="UniProtKB-SubCell"/>
</dbReference>
<organism evidence="5">
    <name type="scientific">Glycine max</name>
    <name type="common">Soybean</name>
    <name type="synonym">Glycine hispida</name>
    <dbReference type="NCBI Taxonomy" id="3847"/>
    <lineage>
        <taxon>Eukaryota</taxon>
        <taxon>Viridiplantae</taxon>
        <taxon>Streptophyta</taxon>
        <taxon>Embryophyta</taxon>
        <taxon>Tracheophyta</taxon>
        <taxon>Spermatophyta</taxon>
        <taxon>Magnoliopsida</taxon>
        <taxon>eudicotyledons</taxon>
        <taxon>Gunneridae</taxon>
        <taxon>Pentapetalae</taxon>
        <taxon>rosids</taxon>
        <taxon>fabids</taxon>
        <taxon>Fabales</taxon>
        <taxon>Fabaceae</taxon>
        <taxon>Papilionoideae</taxon>
        <taxon>50 kb inversion clade</taxon>
        <taxon>NPAAA clade</taxon>
        <taxon>indigoferoid/millettioid clade</taxon>
        <taxon>Phaseoleae</taxon>
        <taxon>Glycine</taxon>
        <taxon>Glycine subgen. Soja</taxon>
    </lineage>
</organism>
<dbReference type="Gene3D" id="2.60.40.2310">
    <property type="match status" value="1"/>
</dbReference>
<dbReference type="InterPro" id="IPR036852">
    <property type="entry name" value="Peptidase_S8/S53_dom_sf"/>
</dbReference>
<dbReference type="InParanoid" id="A0A0R0FSE1"/>
<evidence type="ECO:0000313" key="7">
    <source>
        <dbReference type="Proteomes" id="UP000008827"/>
    </source>
</evidence>
<dbReference type="SUPFAM" id="SSF52743">
    <property type="entry name" value="Subtilisin-like"/>
    <property type="match status" value="1"/>
</dbReference>
<dbReference type="Pfam" id="PF00082">
    <property type="entry name" value="Peptidase_S8"/>
    <property type="match status" value="1"/>
</dbReference>
<sequence length="216" mass="24141">MPYVAKCCFHLSMNLNRISILRTMHSMFRSHYGKFVVQQDVMVPGTGILAAMIPKSSEQGSVPIGKKPSLFGIKSAASMACPHVTAAVALIKSDMKNGKERTLNPGLVFETYVEDYIRFLCYYGYSIKNIRSMPMTNFNCPRNSSEDLISNIKYPSISIRTLKRQEKAKRMTYKVSSYGKEATGGYNFGSLTCPDGHHYVTVFSNSDVFLLPCLIS</sequence>
<accession>A0A0R0FSE1</accession>
<comment type="similarity">
    <text evidence="2">Belongs to the peptidase S8 family.</text>
</comment>
<evidence type="ECO:0000256" key="1">
    <source>
        <dbReference type="ARBA" id="ARBA00004613"/>
    </source>
</evidence>
<comment type="subcellular location">
    <subcellularLocation>
        <location evidence="1">Secreted</location>
    </subcellularLocation>
</comment>
<keyword evidence="3" id="KW-0732">Signal</keyword>
<evidence type="ECO:0000313" key="5">
    <source>
        <dbReference type="EMBL" id="KRH05659.1"/>
    </source>
</evidence>
<dbReference type="Gramene" id="KRH05659">
    <property type="protein sequence ID" value="KRH05659"/>
    <property type="gene ID" value="GLYMA_17G240600"/>
</dbReference>
<name>A0A0R0FSE1_SOYBN</name>
<reference evidence="6" key="2">
    <citation type="submission" date="2018-02" db="UniProtKB">
        <authorList>
            <consortium name="EnsemblPlants"/>
        </authorList>
    </citation>
    <scope>IDENTIFICATION</scope>
    <source>
        <strain evidence="6">Williams 82</strain>
    </source>
</reference>
<dbReference type="EnsemblPlants" id="KRH05659">
    <property type="protein sequence ID" value="KRH05659"/>
    <property type="gene ID" value="GLYMA_17G240600"/>
</dbReference>
<dbReference type="PANTHER" id="PTHR10795">
    <property type="entry name" value="PROPROTEIN CONVERTASE SUBTILISIN/KEXIN"/>
    <property type="match status" value="1"/>
</dbReference>
<feature type="domain" description="Peptidase S8/S53" evidence="4">
    <location>
        <begin position="31"/>
        <end position="103"/>
    </location>
</feature>
<dbReference type="Gene3D" id="3.40.50.200">
    <property type="entry name" value="Peptidase S8/S53 domain"/>
    <property type="match status" value="1"/>
</dbReference>
<dbReference type="AlphaFoldDB" id="A0A0R0FSE1"/>
<reference evidence="5" key="3">
    <citation type="submission" date="2018-07" db="EMBL/GenBank/DDBJ databases">
        <title>WGS assembly of Glycine max.</title>
        <authorList>
            <person name="Schmutz J."/>
            <person name="Cannon S."/>
            <person name="Schlueter J."/>
            <person name="Ma J."/>
            <person name="Mitros T."/>
            <person name="Nelson W."/>
            <person name="Hyten D."/>
            <person name="Song Q."/>
            <person name="Thelen J."/>
            <person name="Cheng J."/>
            <person name="Xu D."/>
            <person name="Hellsten U."/>
            <person name="May G."/>
            <person name="Yu Y."/>
            <person name="Sakurai T."/>
            <person name="Umezawa T."/>
            <person name="Bhattacharyya M."/>
            <person name="Sandhu D."/>
            <person name="Valliyodan B."/>
            <person name="Lindquist E."/>
            <person name="Peto M."/>
            <person name="Grant D."/>
            <person name="Shu S."/>
            <person name="Goodstein D."/>
            <person name="Barry K."/>
            <person name="Futrell-Griggs M."/>
            <person name="Abernathy B."/>
            <person name="Du J."/>
            <person name="Tian Z."/>
            <person name="Zhu L."/>
            <person name="Gill N."/>
            <person name="Joshi T."/>
            <person name="Libault M."/>
            <person name="Sethuraman A."/>
            <person name="Zhang X."/>
            <person name="Shinozaki K."/>
            <person name="Nguyen H."/>
            <person name="Wing R."/>
            <person name="Cregan P."/>
            <person name="Specht J."/>
            <person name="Grimwood J."/>
            <person name="Rokhsar D."/>
            <person name="Stacey G."/>
            <person name="Shoemaker R."/>
            <person name="Jackson S."/>
        </authorList>
    </citation>
    <scope>NUCLEOTIDE SEQUENCE</scope>
    <source>
        <tissue evidence="5">Callus</tissue>
    </source>
</reference>
<dbReference type="GO" id="GO:0006508">
    <property type="term" value="P:proteolysis"/>
    <property type="evidence" value="ECO:0007669"/>
    <property type="project" value="InterPro"/>
</dbReference>
<gene>
    <name evidence="5" type="ORF">GLYMA_17G240600</name>
</gene>
<evidence type="ECO:0000259" key="4">
    <source>
        <dbReference type="Pfam" id="PF00082"/>
    </source>
</evidence>
<evidence type="ECO:0000313" key="6">
    <source>
        <dbReference type="EnsemblPlants" id="KRH05659"/>
    </source>
</evidence>
<protein>
    <recommendedName>
        <fullName evidence="4">Peptidase S8/S53 domain-containing protein</fullName>
    </recommendedName>
</protein>
<evidence type="ECO:0000256" key="3">
    <source>
        <dbReference type="ARBA" id="ARBA00022729"/>
    </source>
</evidence>
<evidence type="ECO:0000256" key="2">
    <source>
        <dbReference type="ARBA" id="ARBA00011073"/>
    </source>
</evidence>
<keyword evidence="7" id="KW-1185">Reference proteome</keyword>
<dbReference type="EMBL" id="CM000850">
    <property type="protein sequence ID" value="KRH05659.1"/>
    <property type="molecule type" value="Genomic_DNA"/>
</dbReference>
<dbReference type="Proteomes" id="UP000008827">
    <property type="component" value="Chromosome 17"/>
</dbReference>
<proteinExistence type="inferred from homology"/>
<dbReference type="InterPro" id="IPR000209">
    <property type="entry name" value="Peptidase_S8/S53_dom"/>
</dbReference>